<organism evidence="1 2">
    <name type="scientific">Streptococcus moroccensis</name>
    <dbReference type="NCBI Taxonomy" id="1451356"/>
    <lineage>
        <taxon>Bacteria</taxon>
        <taxon>Bacillati</taxon>
        <taxon>Bacillota</taxon>
        <taxon>Bacilli</taxon>
        <taxon>Lactobacillales</taxon>
        <taxon>Streptococcaceae</taxon>
        <taxon>Streptococcus</taxon>
    </lineage>
</organism>
<comment type="caution">
    <text evidence="1">The sequence shown here is derived from an EMBL/GenBank/DDBJ whole genome shotgun (WGS) entry which is preliminary data.</text>
</comment>
<name>A0ABT9YSY6_9STRE</name>
<evidence type="ECO:0008006" key="3">
    <source>
        <dbReference type="Google" id="ProtNLM"/>
    </source>
</evidence>
<dbReference type="RefSeq" id="WP_307121930.1">
    <property type="nucleotide sequence ID" value="NZ_JAUSTM010000011.1"/>
</dbReference>
<keyword evidence="2" id="KW-1185">Reference proteome</keyword>
<gene>
    <name evidence="1" type="ORF">J2S23_001300</name>
</gene>
<evidence type="ECO:0000313" key="2">
    <source>
        <dbReference type="Proteomes" id="UP001223079"/>
    </source>
</evidence>
<evidence type="ECO:0000313" key="1">
    <source>
        <dbReference type="EMBL" id="MDQ0222742.1"/>
    </source>
</evidence>
<sequence>MTEDLQALLDALNYAYRKLEALTRPGCFEFFLGGFVSSMVKQSHIEEADISLKIVGIHFRAVQQKYPEIAESLSDDLVFMDDETLFSGKIDREQVVIVQKSLEHTIHKVKELVVSQPF</sequence>
<reference evidence="1 2" key="1">
    <citation type="submission" date="2023-07" db="EMBL/GenBank/DDBJ databases">
        <title>Genomic Encyclopedia of Type Strains, Phase IV (KMG-IV): sequencing the most valuable type-strain genomes for metagenomic binning, comparative biology and taxonomic classification.</title>
        <authorList>
            <person name="Goeker M."/>
        </authorList>
    </citation>
    <scope>NUCLEOTIDE SEQUENCE [LARGE SCALE GENOMIC DNA]</scope>
    <source>
        <strain evidence="1 2">DSM 105143</strain>
    </source>
</reference>
<proteinExistence type="predicted"/>
<dbReference type="Proteomes" id="UP001223079">
    <property type="component" value="Unassembled WGS sequence"/>
</dbReference>
<protein>
    <recommendedName>
        <fullName evidence="3">Nucleotidyltransferase</fullName>
    </recommendedName>
</protein>
<dbReference type="EMBL" id="JAUSTM010000011">
    <property type="protein sequence ID" value="MDQ0222742.1"/>
    <property type="molecule type" value="Genomic_DNA"/>
</dbReference>
<accession>A0ABT9YSY6</accession>